<dbReference type="AlphaFoldDB" id="A0A9P9YZB4"/>
<feature type="domain" description="C2H2-type" evidence="2">
    <location>
        <begin position="47"/>
        <end position="78"/>
    </location>
</feature>
<sequence length="356" mass="41913">MSQPYEATETLTIEALGFMYQDEMEFLDIKPPPENQDNPKQAQIKRLICNINGCNYATNRRRDLKRHKRTQKHVLEKFGSEDSDSDDLLEPSLFSCALCDYTTAKRFSYVRHKESRRHIRKELDECEKLMDKADKAESPMKRRKRVDEPVDMFQNTDAILYTYDYNTTEKSCLERQKNTVEHRENQLEANEFMEYVPQAEEFADTEDEYEIHREGFHEISNTLECAPCQYKTARRFCFVRHLQSSRHLAKMQAEIDNLEQKDGLEQIDEFEVDNGLEEIDDIGEINGLEEADALEERNRVHEFDDLDEIDGEVQTAHGFEMIEHALVEENVYEEIVYLPTEDSPEENCCFITLNND</sequence>
<protein>
    <recommendedName>
        <fullName evidence="2">C2H2-type domain-containing protein</fullName>
    </recommendedName>
</protein>
<organism evidence="3 4">
    <name type="scientific">Drosophila gunungcola</name>
    <name type="common">fruit fly</name>
    <dbReference type="NCBI Taxonomy" id="103775"/>
    <lineage>
        <taxon>Eukaryota</taxon>
        <taxon>Metazoa</taxon>
        <taxon>Ecdysozoa</taxon>
        <taxon>Arthropoda</taxon>
        <taxon>Hexapoda</taxon>
        <taxon>Insecta</taxon>
        <taxon>Pterygota</taxon>
        <taxon>Neoptera</taxon>
        <taxon>Endopterygota</taxon>
        <taxon>Diptera</taxon>
        <taxon>Brachycera</taxon>
        <taxon>Muscomorpha</taxon>
        <taxon>Ephydroidea</taxon>
        <taxon>Drosophilidae</taxon>
        <taxon>Drosophila</taxon>
        <taxon>Sophophora</taxon>
    </lineage>
</organism>
<reference evidence="3" key="1">
    <citation type="journal article" date="2023" name="Genome Biol. Evol.">
        <title>Long-read-based Genome Assembly of Drosophila gunungcola Reveals Fewer Chemosensory Genes in Flower-breeding Species.</title>
        <authorList>
            <person name="Negi A."/>
            <person name="Liao B.Y."/>
            <person name="Yeh S.D."/>
        </authorList>
    </citation>
    <scope>NUCLEOTIDE SEQUENCE</scope>
    <source>
        <strain evidence="3">Sukarami</strain>
    </source>
</reference>
<dbReference type="GO" id="GO:0008270">
    <property type="term" value="F:zinc ion binding"/>
    <property type="evidence" value="ECO:0007669"/>
    <property type="project" value="UniProtKB-KW"/>
</dbReference>
<evidence type="ECO:0000313" key="4">
    <source>
        <dbReference type="Proteomes" id="UP001059596"/>
    </source>
</evidence>
<evidence type="ECO:0000259" key="2">
    <source>
        <dbReference type="PROSITE" id="PS50157"/>
    </source>
</evidence>
<dbReference type="InterPro" id="IPR013087">
    <property type="entry name" value="Znf_C2H2_type"/>
</dbReference>
<evidence type="ECO:0000256" key="1">
    <source>
        <dbReference type="PROSITE-ProRule" id="PRU00042"/>
    </source>
</evidence>
<keyword evidence="4" id="KW-1185">Reference proteome</keyword>
<proteinExistence type="predicted"/>
<dbReference type="Pfam" id="PF12874">
    <property type="entry name" value="zf-met"/>
    <property type="match status" value="1"/>
</dbReference>
<dbReference type="PROSITE" id="PS50157">
    <property type="entry name" value="ZINC_FINGER_C2H2_2"/>
    <property type="match status" value="1"/>
</dbReference>
<dbReference type="Proteomes" id="UP001059596">
    <property type="component" value="Chromosome 3R"/>
</dbReference>
<keyword evidence="1" id="KW-0479">Metal-binding</keyword>
<keyword evidence="1" id="KW-0863">Zinc-finger</keyword>
<dbReference type="EMBL" id="JAMKOV010000001">
    <property type="protein sequence ID" value="KAI8045896.1"/>
    <property type="molecule type" value="Genomic_DNA"/>
</dbReference>
<keyword evidence="1" id="KW-0862">Zinc</keyword>
<evidence type="ECO:0000313" key="3">
    <source>
        <dbReference type="EMBL" id="KAI8045896.1"/>
    </source>
</evidence>
<dbReference type="OrthoDB" id="427030at2759"/>
<name>A0A9P9YZB4_9MUSC</name>
<comment type="caution">
    <text evidence="3">The sequence shown here is derived from an EMBL/GenBank/DDBJ whole genome shotgun (WGS) entry which is preliminary data.</text>
</comment>
<dbReference type="SMART" id="SM00355">
    <property type="entry name" value="ZnF_C2H2"/>
    <property type="match status" value="3"/>
</dbReference>
<gene>
    <name evidence="3" type="ORF">M5D96_002085</name>
</gene>
<accession>A0A9P9YZB4</accession>